<sequence length="157" mass="17611">MIVAKVFVILLTFIYTCSATGATVHLHYCCGELQKFIMEYAPEEPNPDDCPLCLTHHEKEKEAITCCTDDSNDSCTINQAGHGHCQNVKIEAKKTTEEHLPSAYKKLTKIYPLELLVFTLAYVIDLPLNIHDAARAVNHGPPDALIPLFIQHCTYRI</sequence>
<gene>
    <name evidence="2" type="ORF">SAMN05444682_101280</name>
</gene>
<reference evidence="2 3" key="1">
    <citation type="submission" date="2016-10" db="EMBL/GenBank/DDBJ databases">
        <authorList>
            <person name="de Groot N.N."/>
        </authorList>
    </citation>
    <scope>NUCLEOTIDE SEQUENCE [LARGE SCALE GENOMIC DNA]</scope>
    <source>
        <strain evidence="2 3">RK1</strain>
    </source>
</reference>
<evidence type="ECO:0000256" key="1">
    <source>
        <dbReference type="SAM" id="SignalP"/>
    </source>
</evidence>
<proteinExistence type="predicted"/>
<organism evidence="2 3">
    <name type="scientific">Parapedobacter indicus</name>
    <dbReference type="NCBI Taxonomy" id="1477437"/>
    <lineage>
        <taxon>Bacteria</taxon>
        <taxon>Pseudomonadati</taxon>
        <taxon>Bacteroidota</taxon>
        <taxon>Sphingobacteriia</taxon>
        <taxon>Sphingobacteriales</taxon>
        <taxon>Sphingobacteriaceae</taxon>
        <taxon>Parapedobacter</taxon>
    </lineage>
</organism>
<keyword evidence="3" id="KW-1185">Reference proteome</keyword>
<dbReference type="STRING" id="1477437.SAMN05444682_101280"/>
<evidence type="ECO:0000313" key="3">
    <source>
        <dbReference type="Proteomes" id="UP000198670"/>
    </source>
</evidence>
<keyword evidence="1" id="KW-0732">Signal</keyword>
<feature type="chain" id="PRO_5011509930" evidence="1">
    <location>
        <begin position="22"/>
        <end position="157"/>
    </location>
</feature>
<name>A0A1I3D1V0_9SPHI</name>
<accession>A0A1I3D1V0</accession>
<protein>
    <submittedName>
        <fullName evidence="2">Uncharacterized protein</fullName>
    </submittedName>
</protein>
<dbReference type="AlphaFoldDB" id="A0A1I3D1V0"/>
<dbReference type="Pfam" id="PF26622">
    <property type="entry name" value="DUF8199"/>
    <property type="match status" value="2"/>
</dbReference>
<dbReference type="InterPro" id="IPR058512">
    <property type="entry name" value="DUF8199"/>
</dbReference>
<dbReference type="Proteomes" id="UP000198670">
    <property type="component" value="Unassembled WGS sequence"/>
</dbReference>
<feature type="signal peptide" evidence="1">
    <location>
        <begin position="1"/>
        <end position="21"/>
    </location>
</feature>
<evidence type="ECO:0000313" key="2">
    <source>
        <dbReference type="EMBL" id="SFH80636.1"/>
    </source>
</evidence>
<dbReference type="EMBL" id="FOQO01000001">
    <property type="protein sequence ID" value="SFH80636.1"/>
    <property type="molecule type" value="Genomic_DNA"/>
</dbReference>